<feature type="transmembrane region" description="Helical" evidence="1">
    <location>
        <begin position="224"/>
        <end position="242"/>
    </location>
</feature>
<keyword evidence="1" id="KW-0472">Membrane</keyword>
<accession>A0A0K6GTZ5</accession>
<proteinExistence type="predicted"/>
<dbReference type="Proteomes" id="UP000243535">
    <property type="component" value="Unassembled WGS sequence"/>
</dbReference>
<organism evidence="2 3">
    <name type="scientific">Gulbenkiania indica</name>
    <dbReference type="NCBI Taxonomy" id="375574"/>
    <lineage>
        <taxon>Bacteria</taxon>
        <taxon>Pseudomonadati</taxon>
        <taxon>Pseudomonadota</taxon>
        <taxon>Betaproteobacteria</taxon>
        <taxon>Neisseriales</taxon>
        <taxon>Chromobacteriaceae</taxon>
        <taxon>Gulbenkiania</taxon>
    </lineage>
</organism>
<protein>
    <submittedName>
        <fullName evidence="2">Uncharacterized protein</fullName>
    </submittedName>
</protein>
<feature type="transmembrane region" description="Helical" evidence="1">
    <location>
        <begin position="248"/>
        <end position="268"/>
    </location>
</feature>
<dbReference type="RefSeq" id="WP_055433547.1">
    <property type="nucleotide sequence ID" value="NZ_CYHA01000002.1"/>
</dbReference>
<evidence type="ECO:0000256" key="1">
    <source>
        <dbReference type="SAM" id="Phobius"/>
    </source>
</evidence>
<feature type="transmembrane region" description="Helical" evidence="1">
    <location>
        <begin position="280"/>
        <end position="308"/>
    </location>
</feature>
<keyword evidence="3" id="KW-1185">Reference proteome</keyword>
<keyword evidence="1" id="KW-0812">Transmembrane</keyword>
<dbReference type="EMBL" id="CYHA01000002">
    <property type="protein sequence ID" value="CUA82245.1"/>
    <property type="molecule type" value="Genomic_DNA"/>
</dbReference>
<evidence type="ECO:0000313" key="2">
    <source>
        <dbReference type="EMBL" id="CUA82245.1"/>
    </source>
</evidence>
<feature type="transmembrane region" description="Helical" evidence="1">
    <location>
        <begin position="314"/>
        <end position="341"/>
    </location>
</feature>
<feature type="transmembrane region" description="Helical" evidence="1">
    <location>
        <begin position="19"/>
        <end position="38"/>
    </location>
</feature>
<sequence>MQPVLAYDQAPPFTLPARFFLAMPVWLACSGLVCLAWGSQAEAGRFSPVVLALTHLLALGVLGNVMAGAVLQILAVVAGAGYRHPGRLGLAVFWPLQLGVGALAGAFLTGFSALLFRLALACLVWGLGLLALVLTRGLLNSPARDATSRALAFAAVGLLCTVLFGGTMAAVFGWALPLPMTGLLELHMLAAALGWLLMLVAGVAVTVVPMFMLTPAYPASFMRVFSPALVLAALLGALAVAAGWPRLAALPAIGAAAGFALLTLGRLQASRRPADPARRFWLTGMLALLLAQLTLAVGLCLAEAAPLWALATGWLWLAGFGCAAAFGMLYKITPFLAWLHLKALHPPRGALPSMHGFIDASAQARGWQVYLFWLASGLLWCARPATAPLLGMATLALAGVLGYAHGRALWRYYRLRQAFLAAPDCPTS</sequence>
<dbReference type="STRING" id="375574.GCA_001418035_00903"/>
<dbReference type="OrthoDB" id="5295665at2"/>
<gene>
    <name evidence="2" type="ORF">Ga0061063_1110</name>
</gene>
<keyword evidence="1" id="KW-1133">Transmembrane helix</keyword>
<name>A0A0K6GTZ5_9NEIS</name>
<feature type="transmembrane region" description="Helical" evidence="1">
    <location>
        <begin position="50"/>
        <end position="76"/>
    </location>
</feature>
<feature type="transmembrane region" description="Helical" evidence="1">
    <location>
        <begin position="88"/>
        <end position="108"/>
    </location>
</feature>
<reference evidence="3" key="1">
    <citation type="submission" date="2015-08" db="EMBL/GenBank/DDBJ databases">
        <authorList>
            <person name="Varghese N."/>
        </authorList>
    </citation>
    <scope>NUCLEOTIDE SEQUENCE [LARGE SCALE GENOMIC DNA]</scope>
    <source>
        <strain evidence="3">DSM 17901</strain>
    </source>
</reference>
<feature type="transmembrane region" description="Helical" evidence="1">
    <location>
        <begin position="114"/>
        <end position="139"/>
    </location>
</feature>
<evidence type="ECO:0000313" key="3">
    <source>
        <dbReference type="Proteomes" id="UP000243535"/>
    </source>
</evidence>
<feature type="transmembrane region" description="Helical" evidence="1">
    <location>
        <begin position="188"/>
        <end position="212"/>
    </location>
</feature>
<dbReference type="AlphaFoldDB" id="A0A0K6GTZ5"/>
<feature type="transmembrane region" description="Helical" evidence="1">
    <location>
        <begin position="386"/>
        <end position="406"/>
    </location>
</feature>
<feature type="transmembrane region" description="Helical" evidence="1">
    <location>
        <begin position="151"/>
        <end position="176"/>
    </location>
</feature>